<dbReference type="Pfam" id="PF06386">
    <property type="entry name" value="GvpL_GvpF"/>
    <property type="match status" value="1"/>
</dbReference>
<reference evidence="5 6" key="1">
    <citation type="submission" date="2018-12" db="EMBL/GenBank/DDBJ databases">
        <authorList>
            <person name="Lunina O.N."/>
            <person name="Grouzdev D.S."/>
            <person name="Gorlenko V.M."/>
            <person name="Savvichev A.S."/>
        </authorList>
    </citation>
    <scope>NUCLEOTIDE SEQUENCE [LARGE SCALE GENOMIC DNA]</scope>
    <source>
        <strain evidence="5 6">BrKhr-17</strain>
    </source>
</reference>
<dbReference type="Proteomes" id="UP000279908">
    <property type="component" value="Unassembled WGS sequence"/>
</dbReference>
<organism evidence="5 6">
    <name type="scientific">Chlorobium phaeovibrioides</name>
    <dbReference type="NCBI Taxonomy" id="1094"/>
    <lineage>
        <taxon>Bacteria</taxon>
        <taxon>Pseudomonadati</taxon>
        <taxon>Chlorobiota</taxon>
        <taxon>Chlorobiia</taxon>
        <taxon>Chlorobiales</taxon>
        <taxon>Chlorobiaceae</taxon>
        <taxon>Chlorobium/Pelodictyon group</taxon>
        <taxon>Chlorobium</taxon>
    </lineage>
</organism>
<dbReference type="PANTHER" id="PTHR36852">
    <property type="entry name" value="PROTEIN GVPL 2"/>
    <property type="match status" value="1"/>
</dbReference>
<name>A0A3S0L122_CHLPH</name>
<dbReference type="EMBL" id="VMRG01000001">
    <property type="protein sequence ID" value="KAA6232439.1"/>
    <property type="molecule type" value="Genomic_DNA"/>
</dbReference>
<comment type="subcellular location">
    <subcellularLocation>
        <location evidence="2">Gas vesicle</location>
    </subcellularLocation>
</comment>
<dbReference type="Proteomes" id="UP000327458">
    <property type="component" value="Unassembled WGS sequence"/>
</dbReference>
<dbReference type="AlphaFoldDB" id="A0A3S0L122"/>
<evidence type="ECO:0000313" key="5">
    <source>
        <dbReference type="EMBL" id="RTY36310.1"/>
    </source>
</evidence>
<dbReference type="InterPro" id="IPR009430">
    <property type="entry name" value="GvpL/GvpF"/>
</dbReference>
<comment type="similarity">
    <text evidence="3">Belongs to the gas vesicle GvpF/GvpL family.</text>
</comment>
<keyword evidence="1" id="KW-0304">Gas vesicle</keyword>
<sequence length="292" mass="32533">MPFRLTVTWKSLRTAGLLPTAKGIQGRTERMAQNILYVYCIVRQLPGADIVARYPDLVFIEAGSAYVAAKYVSPLEYSDASMKLKLADEEWLDRNAREHLSVNVMIMAQQTIIPFNFGTIFKTRESLSGFLGDYGRKLDESFDALEDREEWAVKAYCNESLLLKNLHLESPAIAAIEQEIQAASPGKAYLLKKKKEAMSASALEGVHQGHAKAVWGELAALSKEHVLNRLIPEDVSGVDGRMIVNGVFLIANTDVGAFIRTTEDLGERYRDAGVFLDVTGPWPPYDFVDIPY</sequence>
<accession>A0A3S0L122</accession>
<comment type="caution">
    <text evidence="5">The sequence shown here is derived from an EMBL/GenBank/DDBJ whole genome shotgun (WGS) entry which is preliminary data.</text>
</comment>
<evidence type="ECO:0000313" key="6">
    <source>
        <dbReference type="Proteomes" id="UP000279908"/>
    </source>
</evidence>
<reference evidence="4 7" key="2">
    <citation type="submission" date="2019-07" db="EMBL/GenBank/DDBJ databases">
        <title>Draft genome Sequence of Chlorobium phaeovibrioides sp. strain PhvTcv-s14, from the Phylum Chlorobi.</title>
        <authorList>
            <person name="Babenko V."/>
            <person name="Boldyreva D."/>
            <person name="Kanygina A."/>
            <person name="Selezneva O."/>
            <person name="Akopiyan T."/>
            <person name="Lunina O."/>
        </authorList>
    </citation>
    <scope>NUCLEOTIDE SEQUENCE [LARGE SCALE GENOMIC DNA]</scope>
    <source>
        <strain evidence="4 7">GrTcv12</strain>
    </source>
</reference>
<dbReference type="GO" id="GO:0031412">
    <property type="term" value="P:gas vesicle organization"/>
    <property type="evidence" value="ECO:0007669"/>
    <property type="project" value="InterPro"/>
</dbReference>
<dbReference type="EMBL" id="RXYK01000013">
    <property type="protein sequence ID" value="RTY36310.1"/>
    <property type="molecule type" value="Genomic_DNA"/>
</dbReference>
<evidence type="ECO:0000256" key="2">
    <source>
        <dbReference type="ARBA" id="ARBA00035108"/>
    </source>
</evidence>
<evidence type="ECO:0000313" key="4">
    <source>
        <dbReference type="EMBL" id="KAA6232439.1"/>
    </source>
</evidence>
<gene>
    <name evidence="5" type="ORF">EKD02_07920</name>
    <name evidence="4" type="ORF">FP507_04580</name>
</gene>
<evidence type="ECO:0000256" key="1">
    <source>
        <dbReference type="ARBA" id="ARBA00022987"/>
    </source>
</evidence>
<protein>
    <submittedName>
        <fullName evidence="5">GvpL/GvpF family gas vesicle protein</fullName>
    </submittedName>
</protein>
<dbReference type="PANTHER" id="PTHR36852:SF1">
    <property type="entry name" value="PROTEIN GVPL 2"/>
    <property type="match status" value="1"/>
</dbReference>
<evidence type="ECO:0000313" key="7">
    <source>
        <dbReference type="Proteomes" id="UP000327458"/>
    </source>
</evidence>
<dbReference type="GO" id="GO:0031411">
    <property type="term" value="C:gas vesicle"/>
    <property type="evidence" value="ECO:0007669"/>
    <property type="project" value="UniProtKB-SubCell"/>
</dbReference>
<evidence type="ECO:0000256" key="3">
    <source>
        <dbReference type="ARBA" id="ARBA00035643"/>
    </source>
</evidence>
<proteinExistence type="inferred from homology"/>